<proteinExistence type="predicted"/>
<feature type="compositionally biased region" description="Basic and acidic residues" evidence="1">
    <location>
        <begin position="25"/>
        <end position="49"/>
    </location>
</feature>
<feature type="region of interest" description="Disordered" evidence="1">
    <location>
        <begin position="1"/>
        <end position="103"/>
    </location>
</feature>
<sequence length="168" mass="18076">MATSSRVVRKTSPAVVQTSSAGPETPKEEEERTSNSKRQEGRQARDRLSGVRAGESSGETERAGEKERRAASAGASKNARPSNVATVRHSPASRRRCSTSLARSPHPFAGLVDGARVLKQRCQTCTSSPSLLRQLVDVALDDPARRARVRTRSRLLAKSLAQGASAMR</sequence>
<feature type="compositionally biased region" description="Basic and acidic residues" evidence="1">
    <location>
        <begin position="59"/>
        <end position="70"/>
    </location>
</feature>
<dbReference type="Proteomes" id="UP000239560">
    <property type="component" value="Unassembled WGS sequence"/>
</dbReference>
<dbReference type="AlphaFoldDB" id="A0A2T0AHE0"/>
<accession>A0A2T0AHE0</accession>
<evidence type="ECO:0000313" key="3">
    <source>
        <dbReference type="Proteomes" id="UP000239560"/>
    </source>
</evidence>
<comment type="caution">
    <text evidence="2">The sequence shown here is derived from an EMBL/GenBank/DDBJ whole genome shotgun (WGS) entry which is preliminary data.</text>
</comment>
<reference evidence="2 3" key="1">
    <citation type="journal article" date="2018" name="Elife">
        <title>Functional genomics of lipid metabolism in the oleaginous yeast Rhodosporidium toruloides.</title>
        <authorList>
            <person name="Coradetti S.T."/>
            <person name="Pinel D."/>
            <person name="Geiselman G."/>
            <person name="Ito M."/>
            <person name="Mondo S."/>
            <person name="Reilly M.C."/>
            <person name="Cheng Y.F."/>
            <person name="Bauer S."/>
            <person name="Grigoriev I."/>
            <person name="Gladden J.M."/>
            <person name="Simmons B.A."/>
            <person name="Brem R."/>
            <person name="Arkin A.P."/>
            <person name="Skerker J.M."/>
        </authorList>
    </citation>
    <scope>NUCLEOTIDE SEQUENCE [LARGE SCALE GENOMIC DNA]</scope>
    <source>
        <strain evidence="2 3">NBRC 0880</strain>
    </source>
</reference>
<name>A0A2T0AHE0_RHOTO</name>
<evidence type="ECO:0000256" key="1">
    <source>
        <dbReference type="SAM" id="MobiDB-lite"/>
    </source>
</evidence>
<gene>
    <name evidence="2" type="ORF">AAT19DRAFT_8491</name>
</gene>
<organism evidence="2 3">
    <name type="scientific">Rhodotorula toruloides</name>
    <name type="common">Yeast</name>
    <name type="synonym">Rhodosporidium toruloides</name>
    <dbReference type="NCBI Taxonomy" id="5286"/>
    <lineage>
        <taxon>Eukaryota</taxon>
        <taxon>Fungi</taxon>
        <taxon>Dikarya</taxon>
        <taxon>Basidiomycota</taxon>
        <taxon>Pucciniomycotina</taxon>
        <taxon>Microbotryomycetes</taxon>
        <taxon>Sporidiobolales</taxon>
        <taxon>Sporidiobolaceae</taxon>
        <taxon>Rhodotorula</taxon>
    </lineage>
</organism>
<evidence type="ECO:0000313" key="2">
    <source>
        <dbReference type="EMBL" id="PRQ77423.1"/>
    </source>
</evidence>
<protein>
    <submittedName>
        <fullName evidence="2">Uncharacterized protein</fullName>
    </submittedName>
</protein>
<dbReference type="EMBL" id="LCTV02000001">
    <property type="protein sequence ID" value="PRQ77423.1"/>
    <property type="molecule type" value="Genomic_DNA"/>
</dbReference>